<name>A0A0F8WW93_9ZZZZ</name>
<proteinExistence type="predicted"/>
<organism evidence="1">
    <name type="scientific">marine sediment metagenome</name>
    <dbReference type="NCBI Taxonomy" id="412755"/>
    <lineage>
        <taxon>unclassified sequences</taxon>
        <taxon>metagenomes</taxon>
        <taxon>ecological metagenomes</taxon>
    </lineage>
</organism>
<evidence type="ECO:0000313" key="1">
    <source>
        <dbReference type="EMBL" id="KKK60903.1"/>
    </source>
</evidence>
<sequence length="71" mass="8002">MNDKIADDILLFRPGARQEAIKEAVEIVKKNGRTAQLTICRDIMGEHTGGEDCFCDPRTIRINEKGEILDE</sequence>
<protein>
    <submittedName>
        <fullName evidence="1">Uncharacterized protein</fullName>
    </submittedName>
</protein>
<gene>
    <name evidence="1" type="ORF">LCGC14_3019730</name>
</gene>
<reference evidence="1" key="1">
    <citation type="journal article" date="2015" name="Nature">
        <title>Complex archaea that bridge the gap between prokaryotes and eukaryotes.</title>
        <authorList>
            <person name="Spang A."/>
            <person name="Saw J.H."/>
            <person name="Jorgensen S.L."/>
            <person name="Zaremba-Niedzwiedzka K."/>
            <person name="Martijn J."/>
            <person name="Lind A.E."/>
            <person name="van Eijk R."/>
            <person name="Schleper C."/>
            <person name="Guy L."/>
            <person name="Ettema T.J."/>
        </authorList>
    </citation>
    <scope>NUCLEOTIDE SEQUENCE</scope>
</reference>
<dbReference type="AlphaFoldDB" id="A0A0F8WW93"/>
<comment type="caution">
    <text evidence="1">The sequence shown here is derived from an EMBL/GenBank/DDBJ whole genome shotgun (WGS) entry which is preliminary data.</text>
</comment>
<accession>A0A0F8WW93</accession>
<dbReference type="EMBL" id="LAZR01062741">
    <property type="protein sequence ID" value="KKK60903.1"/>
    <property type="molecule type" value="Genomic_DNA"/>
</dbReference>